<evidence type="ECO:0000259" key="6">
    <source>
        <dbReference type="SMART" id="SM00438"/>
    </source>
</evidence>
<feature type="domain" description="NF-X1-type" evidence="6">
    <location>
        <begin position="1128"/>
        <end position="1148"/>
    </location>
</feature>
<feature type="domain" description="NF-X1-type" evidence="6">
    <location>
        <begin position="961"/>
        <end position="980"/>
    </location>
</feature>
<dbReference type="GO" id="GO:0004386">
    <property type="term" value="F:helicase activity"/>
    <property type="evidence" value="ECO:0007669"/>
    <property type="project" value="InterPro"/>
</dbReference>
<evidence type="ECO:0000256" key="5">
    <source>
        <dbReference type="SAM" id="MobiDB-lite"/>
    </source>
</evidence>
<dbReference type="InterPro" id="IPR045055">
    <property type="entry name" value="DNA2/NAM7-like"/>
</dbReference>
<accession>A0A210Q684</accession>
<keyword evidence="1" id="KW-0479">Metal-binding</keyword>
<gene>
    <name evidence="7" type="ORF">KP79_PYT03865</name>
</gene>
<dbReference type="InterPro" id="IPR000967">
    <property type="entry name" value="Znf_NFX1"/>
</dbReference>
<feature type="region of interest" description="Disordered" evidence="5">
    <location>
        <begin position="1506"/>
        <end position="1543"/>
    </location>
</feature>
<proteinExistence type="predicted"/>
<keyword evidence="4" id="KW-0862">Zinc</keyword>
<dbReference type="PANTHER" id="PTHR10887:SF341">
    <property type="entry name" value="NFX1-TYPE ZINC FINGER-CONTAINING PROTEIN 1"/>
    <property type="match status" value="1"/>
</dbReference>
<dbReference type="Gene3D" id="3.40.50.300">
    <property type="entry name" value="P-loop containing nucleotide triphosphate hydrolases"/>
    <property type="match status" value="1"/>
</dbReference>
<organism evidence="7 8">
    <name type="scientific">Mizuhopecten yessoensis</name>
    <name type="common">Japanese scallop</name>
    <name type="synonym">Patinopecten yessoensis</name>
    <dbReference type="NCBI Taxonomy" id="6573"/>
    <lineage>
        <taxon>Eukaryota</taxon>
        <taxon>Metazoa</taxon>
        <taxon>Spiralia</taxon>
        <taxon>Lophotrochozoa</taxon>
        <taxon>Mollusca</taxon>
        <taxon>Bivalvia</taxon>
        <taxon>Autobranchia</taxon>
        <taxon>Pteriomorphia</taxon>
        <taxon>Pectinida</taxon>
        <taxon>Pectinoidea</taxon>
        <taxon>Pectinidae</taxon>
        <taxon>Mizuhopecten</taxon>
    </lineage>
</organism>
<feature type="domain" description="NF-X1-type" evidence="6">
    <location>
        <begin position="878"/>
        <end position="900"/>
    </location>
</feature>
<protein>
    <submittedName>
        <fullName evidence="7">NFX1-type zinc finger-containing protein 1</fullName>
    </submittedName>
</protein>
<keyword evidence="2" id="KW-0677">Repeat</keyword>
<reference evidence="7 8" key="1">
    <citation type="journal article" date="2017" name="Nat. Ecol. Evol.">
        <title>Scallop genome provides insights into evolution of bilaterian karyotype and development.</title>
        <authorList>
            <person name="Wang S."/>
            <person name="Zhang J."/>
            <person name="Jiao W."/>
            <person name="Li J."/>
            <person name="Xun X."/>
            <person name="Sun Y."/>
            <person name="Guo X."/>
            <person name="Huan P."/>
            <person name="Dong B."/>
            <person name="Zhang L."/>
            <person name="Hu X."/>
            <person name="Sun X."/>
            <person name="Wang J."/>
            <person name="Zhao C."/>
            <person name="Wang Y."/>
            <person name="Wang D."/>
            <person name="Huang X."/>
            <person name="Wang R."/>
            <person name="Lv J."/>
            <person name="Li Y."/>
            <person name="Zhang Z."/>
            <person name="Liu B."/>
            <person name="Lu W."/>
            <person name="Hui Y."/>
            <person name="Liang J."/>
            <person name="Zhou Z."/>
            <person name="Hou R."/>
            <person name="Li X."/>
            <person name="Liu Y."/>
            <person name="Li H."/>
            <person name="Ning X."/>
            <person name="Lin Y."/>
            <person name="Zhao L."/>
            <person name="Xing Q."/>
            <person name="Dou J."/>
            <person name="Li Y."/>
            <person name="Mao J."/>
            <person name="Guo H."/>
            <person name="Dou H."/>
            <person name="Li T."/>
            <person name="Mu C."/>
            <person name="Jiang W."/>
            <person name="Fu Q."/>
            <person name="Fu X."/>
            <person name="Miao Y."/>
            <person name="Liu J."/>
            <person name="Yu Q."/>
            <person name="Li R."/>
            <person name="Liao H."/>
            <person name="Li X."/>
            <person name="Kong Y."/>
            <person name="Jiang Z."/>
            <person name="Chourrout D."/>
            <person name="Li R."/>
            <person name="Bao Z."/>
        </authorList>
    </citation>
    <scope>NUCLEOTIDE SEQUENCE [LARGE SCALE GENOMIC DNA]</scope>
    <source>
        <strain evidence="7 8">PY_sf001</strain>
    </source>
</reference>
<dbReference type="SMART" id="SM00438">
    <property type="entry name" value="ZnF_NFX"/>
    <property type="match status" value="4"/>
</dbReference>
<keyword evidence="3" id="KW-0863">Zinc-finger</keyword>
<dbReference type="Pfam" id="PF25396">
    <property type="entry name" value="ZNFX1"/>
    <property type="match status" value="1"/>
</dbReference>
<evidence type="ECO:0000313" key="8">
    <source>
        <dbReference type="Proteomes" id="UP000242188"/>
    </source>
</evidence>
<sequence length="1543" mass="175350">MAVPKQTHIFTDSYFKEFLNESKTCTDVLDSLVNTERQRTEVTLNRPGLAPDYVTQMVAVLAKAARSTNIAGVIDLLSVLVGSNFFMQELVATSSAFVKSTDEDEAFRFIETLVELLNHVSLRLPSSFTNAFGLIIILQKRTEETLLAEGERRKCVASLSERLEEMRDNVMKRMVSHSHDNPRLPFEKQAPPDDFRNIPILPRVSDIFLGSRGAFIRKNKSRGGYDSLHHYLDVQFRLYREDCISPLREGITQYVQEVSAGHNVRRLQDGRLYKNVSVEYVEHNIEGQMYKVKLDRGHAQRIKWKSSRRLLYGSLLCLSADSFHTMVFAIVAESDRDILANDHSFKIAFPTEVGEMRLPLKATFTMVESTAYFEAYRHVLAGLQRLEEGELPFEKYIVHCMKDVDLPLYLTVEDATYDLHPIVSGKVIFRNGLRSHTRFRVKLNGPVSHWPSAEQLQLDKSQFEAYHAALTQEFVLIQGPPGTGKTHVGLQIAKTLLHNKNAWQDRSSSQRYTFRKTQSKTKDQIMVVCYTNHALDQFMEGIVKFLDGSNKMMWSDEIVRVGGRSENEAIQEFSLKNRRHHYHRSRYERQEQEQKLDQLYNSIICQHQNISFLAYICAHLNDTVLDVGLLVPVMQRNHQLHFEERNQLSPKKLFSWLGADEKSWLLRSEKAYKKISQMKTVSPSTNTEVAVHTATNVDNIEENEAKKVEDDRRIEDDDFSVRFKEQIGLDVQKQLMVVLGNMLSTQQLDKQFQSLLQHEANATLAKLKAIDRMDENEASNIPCSLKRLAVEQRWRLYRHWVYLYQQMQNEQLPELEKRNSRWADVVQKVKTAGQFGKALPLYCQNHSQTEGIQAEDASDFMKSPEGGCELKCDFRLCCGHACRLYCHPIDRMHTTYVCKQLCDEICQNEHICKRKCHFGENCECPITMNKILPCGHRADMKCCQPAPTFKCDVRVDRELACGHSVQLKCHINTKTYKCKILVMRTLEACSHQADMQCWENPDTHKCRTAVIRTLESCEHEAEVQCCFDMLLYKCKIKVNRILPSCGHENDMECYRVTADVRCDKTITKSRDSCEHNYDVRCSDWEPLYERLHSCLESVTKSWACPHTKVMKCHESKHATCQDKCLKICDRGHTCQRTCHHPSSCKCDVVMTKVIQKCGHTQRIPCNKDPNSVDCQTMVLKRLTTCSHKMMMECSADPSSNRYKASCDTLVPKTIPLCQHTRIMKCSESPSMYRCKESVGHIGSAVFRGENCVQCTSGTPLTFTYKIFLENWRGQFEVEHNPDNNSSGSKTSRRSSKRGGNVIERGGRDSEMGWRGSGRGGRDSEMGLRGLGRGGRDSEMGLRGLGRGGRDSEMGWRGSGTGWRGSENSMHGTTRGQVYENQDDRLLPSGPTYMASPHQQKFEQRGRGRGRAGRGQERGGFWGQRGGRGGSRAKGGFGGGGFGRGSAAGSREGDVWDERVSVSDVGGERIVGFGKEERGKGRSGDGMVNRRVGFRDAEAATVVSAASLRGVNTRGRGGREGEVRGRGRGDRGRGSKGRRKGRRQ</sequence>
<dbReference type="InterPro" id="IPR041677">
    <property type="entry name" value="DNA2/NAM7_AAA_11"/>
</dbReference>
<dbReference type="SUPFAM" id="SSF52540">
    <property type="entry name" value="P-loop containing nucleoside triphosphate hydrolases"/>
    <property type="match status" value="1"/>
</dbReference>
<dbReference type="Proteomes" id="UP000242188">
    <property type="component" value="Unassembled WGS sequence"/>
</dbReference>
<feature type="region of interest" description="Disordered" evidence="5">
    <location>
        <begin position="1277"/>
        <end position="1489"/>
    </location>
</feature>
<feature type="compositionally biased region" description="Basic and acidic residues" evidence="5">
    <location>
        <begin position="1516"/>
        <end position="1532"/>
    </location>
</feature>
<dbReference type="InterPro" id="IPR027417">
    <property type="entry name" value="P-loop_NTPase"/>
</dbReference>
<evidence type="ECO:0000256" key="1">
    <source>
        <dbReference type="ARBA" id="ARBA00022723"/>
    </source>
</evidence>
<comment type="caution">
    <text evidence="7">The sequence shown here is derived from an EMBL/GenBank/DDBJ whole genome shotgun (WGS) entry which is preliminary data.</text>
</comment>
<feature type="compositionally biased region" description="Basic residues" evidence="5">
    <location>
        <begin position="1533"/>
        <end position="1543"/>
    </location>
</feature>
<dbReference type="InterPro" id="IPR057373">
    <property type="entry name" value="ZNFX1"/>
</dbReference>
<keyword evidence="8" id="KW-1185">Reference proteome</keyword>
<dbReference type="PANTHER" id="PTHR10887">
    <property type="entry name" value="DNA2/NAM7 HELICASE FAMILY"/>
    <property type="match status" value="1"/>
</dbReference>
<evidence type="ECO:0000256" key="4">
    <source>
        <dbReference type="ARBA" id="ARBA00022833"/>
    </source>
</evidence>
<dbReference type="GO" id="GO:0008270">
    <property type="term" value="F:zinc ion binding"/>
    <property type="evidence" value="ECO:0007669"/>
    <property type="project" value="UniProtKB-KW"/>
</dbReference>
<dbReference type="GO" id="GO:0031380">
    <property type="term" value="C:nuclear RNA-directed RNA polymerase complex"/>
    <property type="evidence" value="ECO:0007669"/>
    <property type="project" value="TreeGrafter"/>
</dbReference>
<evidence type="ECO:0000313" key="7">
    <source>
        <dbReference type="EMBL" id="OWF44262.1"/>
    </source>
</evidence>
<feature type="compositionally biased region" description="Basic and acidic residues" evidence="5">
    <location>
        <begin position="1450"/>
        <end position="1460"/>
    </location>
</feature>
<evidence type="ECO:0000256" key="2">
    <source>
        <dbReference type="ARBA" id="ARBA00022737"/>
    </source>
</evidence>
<evidence type="ECO:0000256" key="3">
    <source>
        <dbReference type="ARBA" id="ARBA00022771"/>
    </source>
</evidence>
<dbReference type="EMBL" id="NEDP02004840">
    <property type="protein sequence ID" value="OWF44262.1"/>
    <property type="molecule type" value="Genomic_DNA"/>
</dbReference>
<dbReference type="GO" id="GO:0031048">
    <property type="term" value="P:regulatory ncRNA-mediated heterochromatin formation"/>
    <property type="evidence" value="ECO:0007669"/>
    <property type="project" value="TreeGrafter"/>
</dbReference>
<feature type="compositionally biased region" description="Basic and acidic residues" evidence="5">
    <location>
        <begin position="1473"/>
        <end position="1482"/>
    </location>
</feature>
<feature type="domain" description="NF-X1-type" evidence="6">
    <location>
        <begin position="906"/>
        <end position="926"/>
    </location>
</feature>
<feature type="compositionally biased region" description="Polar residues" evidence="5">
    <location>
        <begin position="1366"/>
        <end position="1379"/>
    </location>
</feature>
<name>A0A210Q684_MIZYE</name>
<dbReference type="Pfam" id="PF13086">
    <property type="entry name" value="AAA_11"/>
    <property type="match status" value="1"/>
</dbReference>
<feature type="compositionally biased region" description="Gly residues" evidence="5">
    <location>
        <begin position="1417"/>
        <end position="1445"/>
    </location>
</feature>